<evidence type="ECO:0000313" key="3">
    <source>
        <dbReference type="Proteomes" id="UP001342314"/>
    </source>
</evidence>
<evidence type="ECO:0008006" key="4">
    <source>
        <dbReference type="Google" id="ProtNLM"/>
    </source>
</evidence>
<feature type="compositionally biased region" description="Polar residues" evidence="1">
    <location>
        <begin position="77"/>
        <end position="91"/>
    </location>
</feature>
<name>A0AAV5GRH8_9BASI</name>
<evidence type="ECO:0000313" key="2">
    <source>
        <dbReference type="EMBL" id="GJN91977.1"/>
    </source>
</evidence>
<comment type="caution">
    <text evidence="2">The sequence shown here is derived from an EMBL/GenBank/DDBJ whole genome shotgun (WGS) entry which is preliminary data.</text>
</comment>
<protein>
    <recommendedName>
        <fullName evidence="4">Proteophosphoglycan ppg4</fullName>
    </recommendedName>
</protein>
<reference evidence="2 3" key="1">
    <citation type="submission" date="2021-12" db="EMBL/GenBank/DDBJ databases">
        <title>High titer production of polyol ester of fatty acids by Rhodotorula paludigena BS15 towards product separation-free biomass refinery.</title>
        <authorList>
            <person name="Mano J."/>
            <person name="Ono H."/>
            <person name="Tanaka T."/>
            <person name="Naito K."/>
            <person name="Sushida H."/>
            <person name="Ike M."/>
            <person name="Tokuyasu K."/>
            <person name="Kitaoka M."/>
        </authorList>
    </citation>
    <scope>NUCLEOTIDE SEQUENCE [LARGE SCALE GENOMIC DNA]</scope>
    <source>
        <strain evidence="2 3">BS15</strain>
    </source>
</reference>
<feature type="compositionally biased region" description="Low complexity" evidence="1">
    <location>
        <begin position="285"/>
        <end position="299"/>
    </location>
</feature>
<proteinExistence type="predicted"/>
<dbReference type="EMBL" id="BQKY01000010">
    <property type="protein sequence ID" value="GJN91977.1"/>
    <property type="molecule type" value="Genomic_DNA"/>
</dbReference>
<dbReference type="AlphaFoldDB" id="A0AAV5GRH8"/>
<gene>
    <name evidence="2" type="ORF">Rhopal_005005-T1</name>
</gene>
<organism evidence="2 3">
    <name type="scientific">Rhodotorula paludigena</name>
    <dbReference type="NCBI Taxonomy" id="86838"/>
    <lineage>
        <taxon>Eukaryota</taxon>
        <taxon>Fungi</taxon>
        <taxon>Dikarya</taxon>
        <taxon>Basidiomycota</taxon>
        <taxon>Pucciniomycotina</taxon>
        <taxon>Microbotryomycetes</taxon>
        <taxon>Sporidiobolales</taxon>
        <taxon>Sporidiobolaceae</taxon>
        <taxon>Rhodotorula</taxon>
    </lineage>
</organism>
<feature type="region of interest" description="Disordered" evidence="1">
    <location>
        <begin position="63"/>
        <end position="189"/>
    </location>
</feature>
<keyword evidence="3" id="KW-1185">Reference proteome</keyword>
<feature type="region of interest" description="Disordered" evidence="1">
    <location>
        <begin position="285"/>
        <end position="323"/>
    </location>
</feature>
<feature type="compositionally biased region" description="Low complexity" evidence="1">
    <location>
        <begin position="122"/>
        <end position="137"/>
    </location>
</feature>
<sequence>MLSLVFTVPARCTSLAYSTATGCASWLAGQVVQTLLAEQPAPASAPSTRQTAASSDFFATSAISSKGNQPPACSAKSEPTCNARRSTSAKPSLQARRLPSSLQDKPATVRDTHLAPIFGQQPASLTPSSASAPSSATRRVERTPSLAAFPTRGPFIAPHGSNLGLPSSSPNPPRRSTVAPCSPAPTSPLRSAAYDAKSGILSMWLCDHRAHFPTRAAYAAARAHGLARIAQEEPYELRLEEARADKRDPTVKAVGQARASAEIRHSRKERIAGFMDEYLDSLVSPATSSPSPSPLASVPHTAPRRPSLLAPIPSPRGVSSRSLPRPLLWTRQQRPASERLVRDVQRSRENGRWKKRALGLRREAVLTAAFAVQACC</sequence>
<accession>A0AAV5GRH8</accession>
<evidence type="ECO:0000256" key="1">
    <source>
        <dbReference type="SAM" id="MobiDB-lite"/>
    </source>
</evidence>
<dbReference type="Proteomes" id="UP001342314">
    <property type="component" value="Unassembled WGS sequence"/>
</dbReference>